<protein>
    <submittedName>
        <fullName evidence="2 3">Uncharacterized protein</fullName>
    </submittedName>
</protein>
<name>L1JPE7_GUITC</name>
<evidence type="ECO:0000256" key="1">
    <source>
        <dbReference type="SAM" id="MobiDB-lite"/>
    </source>
</evidence>
<evidence type="ECO:0000313" key="4">
    <source>
        <dbReference type="Proteomes" id="UP000011087"/>
    </source>
</evidence>
<gene>
    <name evidence="2" type="ORF">GUITHDRAFT_104470</name>
</gene>
<dbReference type="PaxDb" id="55529-EKX50075"/>
<feature type="compositionally biased region" description="Basic and acidic residues" evidence="1">
    <location>
        <begin position="37"/>
        <end position="48"/>
    </location>
</feature>
<dbReference type="GeneID" id="17306643"/>
<dbReference type="EMBL" id="JH992980">
    <property type="protein sequence ID" value="EKX50075.1"/>
    <property type="molecule type" value="Genomic_DNA"/>
</dbReference>
<sequence length="133" mass="14629">MSEMRSAVRAVMRLIKFIPVQDEAGKRNLMKVLRDSFRSPSKRVREDGDGAAGKDSQEEGIKQVAAVAEILVNALAHRKDPLAMQDMMIVHALASGAGNKVYRDAALKELIMRGMGRYGEQGLEGESTRSVQE</sequence>
<dbReference type="RefSeq" id="XP_005837055.1">
    <property type="nucleotide sequence ID" value="XM_005836998.1"/>
</dbReference>
<reference evidence="3" key="3">
    <citation type="submission" date="2016-03" db="UniProtKB">
        <authorList>
            <consortium name="EnsemblProtists"/>
        </authorList>
    </citation>
    <scope>IDENTIFICATION</scope>
</reference>
<evidence type="ECO:0000313" key="3">
    <source>
        <dbReference type="EnsemblProtists" id="EKX50075"/>
    </source>
</evidence>
<reference evidence="4" key="2">
    <citation type="submission" date="2012-11" db="EMBL/GenBank/DDBJ databases">
        <authorList>
            <person name="Kuo A."/>
            <person name="Curtis B.A."/>
            <person name="Tanifuji G."/>
            <person name="Burki F."/>
            <person name="Gruber A."/>
            <person name="Irimia M."/>
            <person name="Maruyama S."/>
            <person name="Arias M.C."/>
            <person name="Ball S.G."/>
            <person name="Gile G.H."/>
            <person name="Hirakawa Y."/>
            <person name="Hopkins J.F."/>
            <person name="Rensing S.A."/>
            <person name="Schmutz J."/>
            <person name="Symeonidi A."/>
            <person name="Elias M."/>
            <person name="Eveleigh R.J."/>
            <person name="Herman E.K."/>
            <person name="Klute M.J."/>
            <person name="Nakayama T."/>
            <person name="Obornik M."/>
            <person name="Reyes-Prieto A."/>
            <person name="Armbrust E.V."/>
            <person name="Aves S.J."/>
            <person name="Beiko R.G."/>
            <person name="Coutinho P."/>
            <person name="Dacks J.B."/>
            <person name="Durnford D.G."/>
            <person name="Fast N.M."/>
            <person name="Green B.R."/>
            <person name="Grisdale C."/>
            <person name="Hempe F."/>
            <person name="Henrissat B."/>
            <person name="Hoppner M.P."/>
            <person name="Ishida K.-I."/>
            <person name="Kim E."/>
            <person name="Koreny L."/>
            <person name="Kroth P.G."/>
            <person name="Liu Y."/>
            <person name="Malik S.-B."/>
            <person name="Maier U.G."/>
            <person name="McRose D."/>
            <person name="Mock T."/>
            <person name="Neilson J.A."/>
            <person name="Onodera N.T."/>
            <person name="Poole A.M."/>
            <person name="Pritham E.J."/>
            <person name="Richards T.A."/>
            <person name="Rocap G."/>
            <person name="Roy S.W."/>
            <person name="Sarai C."/>
            <person name="Schaack S."/>
            <person name="Shirato S."/>
            <person name="Slamovits C.H."/>
            <person name="Spencer D.F."/>
            <person name="Suzuki S."/>
            <person name="Worden A.Z."/>
            <person name="Zauner S."/>
            <person name="Barry K."/>
            <person name="Bell C."/>
            <person name="Bharti A.K."/>
            <person name="Crow J.A."/>
            <person name="Grimwood J."/>
            <person name="Kramer R."/>
            <person name="Lindquist E."/>
            <person name="Lucas S."/>
            <person name="Salamov A."/>
            <person name="McFadden G.I."/>
            <person name="Lane C.E."/>
            <person name="Keeling P.J."/>
            <person name="Gray M.W."/>
            <person name="Grigoriev I.V."/>
            <person name="Archibald J.M."/>
        </authorList>
    </citation>
    <scope>NUCLEOTIDE SEQUENCE</scope>
    <source>
        <strain evidence="4">CCMP2712</strain>
    </source>
</reference>
<organism evidence="2">
    <name type="scientific">Guillardia theta (strain CCMP2712)</name>
    <name type="common">Cryptophyte</name>
    <dbReference type="NCBI Taxonomy" id="905079"/>
    <lineage>
        <taxon>Eukaryota</taxon>
        <taxon>Cryptophyceae</taxon>
        <taxon>Pyrenomonadales</taxon>
        <taxon>Geminigeraceae</taxon>
        <taxon>Guillardia</taxon>
    </lineage>
</organism>
<evidence type="ECO:0000313" key="2">
    <source>
        <dbReference type="EMBL" id="EKX50075.1"/>
    </source>
</evidence>
<dbReference type="AlphaFoldDB" id="L1JPE7"/>
<keyword evidence="4" id="KW-1185">Reference proteome</keyword>
<proteinExistence type="predicted"/>
<dbReference type="EnsemblProtists" id="EKX50075">
    <property type="protein sequence ID" value="EKX50075"/>
    <property type="gene ID" value="GUITHDRAFT_104470"/>
</dbReference>
<dbReference type="HOGENOM" id="CLU_1910647_0_0_1"/>
<dbReference type="Proteomes" id="UP000011087">
    <property type="component" value="Unassembled WGS sequence"/>
</dbReference>
<feature type="region of interest" description="Disordered" evidence="1">
    <location>
        <begin position="37"/>
        <end position="58"/>
    </location>
</feature>
<accession>L1JPE7</accession>
<reference evidence="2 4" key="1">
    <citation type="journal article" date="2012" name="Nature">
        <title>Algal genomes reveal evolutionary mosaicism and the fate of nucleomorphs.</title>
        <authorList>
            <consortium name="DOE Joint Genome Institute"/>
            <person name="Curtis B.A."/>
            <person name="Tanifuji G."/>
            <person name="Burki F."/>
            <person name="Gruber A."/>
            <person name="Irimia M."/>
            <person name="Maruyama S."/>
            <person name="Arias M.C."/>
            <person name="Ball S.G."/>
            <person name="Gile G.H."/>
            <person name="Hirakawa Y."/>
            <person name="Hopkins J.F."/>
            <person name="Kuo A."/>
            <person name="Rensing S.A."/>
            <person name="Schmutz J."/>
            <person name="Symeonidi A."/>
            <person name="Elias M."/>
            <person name="Eveleigh R.J."/>
            <person name="Herman E.K."/>
            <person name="Klute M.J."/>
            <person name="Nakayama T."/>
            <person name="Obornik M."/>
            <person name="Reyes-Prieto A."/>
            <person name="Armbrust E.V."/>
            <person name="Aves S.J."/>
            <person name="Beiko R.G."/>
            <person name="Coutinho P."/>
            <person name="Dacks J.B."/>
            <person name="Durnford D.G."/>
            <person name="Fast N.M."/>
            <person name="Green B.R."/>
            <person name="Grisdale C.J."/>
            <person name="Hempel F."/>
            <person name="Henrissat B."/>
            <person name="Hoppner M.P."/>
            <person name="Ishida K."/>
            <person name="Kim E."/>
            <person name="Koreny L."/>
            <person name="Kroth P.G."/>
            <person name="Liu Y."/>
            <person name="Malik S.B."/>
            <person name="Maier U.G."/>
            <person name="McRose D."/>
            <person name="Mock T."/>
            <person name="Neilson J.A."/>
            <person name="Onodera N.T."/>
            <person name="Poole A.M."/>
            <person name="Pritham E.J."/>
            <person name="Richards T.A."/>
            <person name="Rocap G."/>
            <person name="Roy S.W."/>
            <person name="Sarai C."/>
            <person name="Schaack S."/>
            <person name="Shirato S."/>
            <person name="Slamovits C.H."/>
            <person name="Spencer D.F."/>
            <person name="Suzuki S."/>
            <person name="Worden A.Z."/>
            <person name="Zauner S."/>
            <person name="Barry K."/>
            <person name="Bell C."/>
            <person name="Bharti A.K."/>
            <person name="Crow J.A."/>
            <person name="Grimwood J."/>
            <person name="Kramer R."/>
            <person name="Lindquist E."/>
            <person name="Lucas S."/>
            <person name="Salamov A."/>
            <person name="McFadden G.I."/>
            <person name="Lane C.E."/>
            <person name="Keeling P.J."/>
            <person name="Gray M.W."/>
            <person name="Grigoriev I.V."/>
            <person name="Archibald J.M."/>
        </authorList>
    </citation>
    <scope>NUCLEOTIDE SEQUENCE</scope>
    <source>
        <strain evidence="2 4">CCMP2712</strain>
    </source>
</reference>
<dbReference type="KEGG" id="gtt:GUITHDRAFT_104470"/>